<dbReference type="GO" id="GO:0016853">
    <property type="term" value="F:isomerase activity"/>
    <property type="evidence" value="ECO:0007669"/>
    <property type="project" value="UniProtKB-KW"/>
</dbReference>
<evidence type="ECO:0000313" key="3">
    <source>
        <dbReference type="Proteomes" id="UP000653692"/>
    </source>
</evidence>
<dbReference type="Proteomes" id="UP000653692">
    <property type="component" value="Unassembled WGS sequence"/>
</dbReference>
<feature type="domain" description="Xylose isomerase-like TIM barrel" evidence="1">
    <location>
        <begin position="27"/>
        <end position="252"/>
    </location>
</feature>
<comment type="caution">
    <text evidence="2">The sequence shown here is derived from an EMBL/GenBank/DDBJ whole genome shotgun (WGS) entry which is preliminary data.</text>
</comment>
<name>A0A832ZG87_9EURY</name>
<organism evidence="2 3">
    <name type="scientific">Thermococcus paralvinellae</name>
    <dbReference type="NCBI Taxonomy" id="582419"/>
    <lineage>
        <taxon>Archaea</taxon>
        <taxon>Methanobacteriati</taxon>
        <taxon>Methanobacteriota</taxon>
        <taxon>Thermococci</taxon>
        <taxon>Thermococcales</taxon>
        <taxon>Thermococcaceae</taxon>
        <taxon>Thermococcus</taxon>
    </lineage>
</organism>
<evidence type="ECO:0000313" key="2">
    <source>
        <dbReference type="EMBL" id="HIP89551.1"/>
    </source>
</evidence>
<reference evidence="2" key="1">
    <citation type="journal article" date="2020" name="ISME J.">
        <title>Gammaproteobacteria mediating utilization of methyl-, sulfur- and petroleum organic compounds in deep ocean hydrothermal plumes.</title>
        <authorList>
            <person name="Zhou Z."/>
            <person name="Liu Y."/>
            <person name="Pan J."/>
            <person name="Cron B.R."/>
            <person name="Toner B.M."/>
            <person name="Anantharaman K."/>
            <person name="Breier J.A."/>
            <person name="Dick G.J."/>
            <person name="Li M."/>
        </authorList>
    </citation>
    <scope>NUCLEOTIDE SEQUENCE</scope>
    <source>
        <strain evidence="2">SZUA-1476</strain>
    </source>
</reference>
<dbReference type="Gene3D" id="3.20.20.150">
    <property type="entry name" value="Divalent-metal-dependent TIM barrel enzymes"/>
    <property type="match status" value="1"/>
</dbReference>
<accession>A0A832ZG87</accession>
<dbReference type="InterPro" id="IPR050312">
    <property type="entry name" value="IolE/XylAMocC-like"/>
</dbReference>
<dbReference type="InterPro" id="IPR036237">
    <property type="entry name" value="Xyl_isomerase-like_sf"/>
</dbReference>
<proteinExistence type="predicted"/>
<dbReference type="EMBL" id="DQUR01000216">
    <property type="protein sequence ID" value="HIP89551.1"/>
    <property type="molecule type" value="Genomic_DNA"/>
</dbReference>
<keyword evidence="2" id="KW-0413">Isomerase</keyword>
<dbReference type="InterPro" id="IPR013022">
    <property type="entry name" value="Xyl_isomerase-like_TIM-brl"/>
</dbReference>
<dbReference type="PANTHER" id="PTHR12110:SF21">
    <property type="entry name" value="XYLOSE ISOMERASE-LIKE TIM BARREL DOMAIN-CONTAINING PROTEIN"/>
    <property type="match status" value="1"/>
</dbReference>
<dbReference type="SUPFAM" id="SSF51658">
    <property type="entry name" value="Xylose isomerase-like"/>
    <property type="match status" value="1"/>
</dbReference>
<dbReference type="PANTHER" id="PTHR12110">
    <property type="entry name" value="HYDROXYPYRUVATE ISOMERASE"/>
    <property type="match status" value="1"/>
</dbReference>
<dbReference type="AlphaFoldDB" id="A0A832ZG87"/>
<protein>
    <submittedName>
        <fullName evidence="2">Sugar phosphate isomerase/epimerase</fullName>
    </submittedName>
</protein>
<dbReference type="Pfam" id="PF01261">
    <property type="entry name" value="AP_endonuc_2"/>
    <property type="match status" value="1"/>
</dbReference>
<gene>
    <name evidence="2" type="ORF">EYH24_06445</name>
</gene>
<sequence>MKARVGVNSYVVREISKNGISIDNLPIDVIELGFDDIPVLTEDGINWEMLHNLATLDVDFTIHAPCADGKNVSVDLGINTRRNIRIMENVFVIAQTLNAKYVVVHGGDIGESYHRAFINTRIQLMELATIAEEYGVELVIENMCDNRIGAFPHEMLPFIEQNVSVCIDIGHAFLTSLKYGINIREYSLLPRIVHLHLHDNYGARDDHLPPGEGKIPLSLYHHLLLLKPRNVIIEIRNYDTPESILRGISFIKGLRPVTLKSFQKMMMLER</sequence>
<evidence type="ECO:0000259" key="1">
    <source>
        <dbReference type="Pfam" id="PF01261"/>
    </source>
</evidence>